<dbReference type="SUPFAM" id="SSF47616">
    <property type="entry name" value="GST C-terminal domain-like"/>
    <property type="match status" value="1"/>
</dbReference>
<feature type="domain" description="Glutathione S-transferase UstS-like C-terminal" evidence="2">
    <location>
        <begin position="108"/>
        <end position="209"/>
    </location>
</feature>
<protein>
    <recommendedName>
        <fullName evidence="5">GST N-terminal domain-containing protein</fullName>
    </recommendedName>
</protein>
<dbReference type="Proteomes" id="UP001153618">
    <property type="component" value="Unassembled WGS sequence"/>
</dbReference>
<dbReference type="Gene3D" id="1.20.1050.10">
    <property type="match status" value="1"/>
</dbReference>
<feature type="domain" description="GST N-terminal" evidence="1">
    <location>
        <begin position="18"/>
        <end position="89"/>
    </location>
</feature>
<gene>
    <name evidence="3" type="ORF">POLS_LOCUS6184</name>
</gene>
<evidence type="ECO:0000259" key="1">
    <source>
        <dbReference type="Pfam" id="PF13409"/>
    </source>
</evidence>
<dbReference type="SUPFAM" id="SSF52833">
    <property type="entry name" value="Thioredoxin-like"/>
    <property type="match status" value="1"/>
</dbReference>
<proteinExistence type="predicted"/>
<dbReference type="Pfam" id="PF13409">
    <property type="entry name" value="GST_N_2"/>
    <property type="match status" value="1"/>
</dbReference>
<reference evidence="3" key="1">
    <citation type="submission" date="2021-07" db="EMBL/GenBank/DDBJ databases">
        <authorList>
            <person name="Branca A.L. A."/>
        </authorList>
    </citation>
    <scope>NUCLEOTIDE SEQUENCE</scope>
</reference>
<dbReference type="Gene3D" id="3.40.30.10">
    <property type="entry name" value="Glutaredoxin"/>
    <property type="match status" value="1"/>
</dbReference>
<dbReference type="AlphaFoldDB" id="A0A9W4MWV8"/>
<dbReference type="InterPro" id="IPR036282">
    <property type="entry name" value="Glutathione-S-Trfase_C_sf"/>
</dbReference>
<dbReference type="Pfam" id="PF22041">
    <property type="entry name" value="GST_C_7"/>
    <property type="match status" value="1"/>
</dbReference>
<keyword evidence="4" id="KW-1185">Reference proteome</keyword>
<evidence type="ECO:0008006" key="5">
    <source>
        <dbReference type="Google" id="ProtNLM"/>
    </source>
</evidence>
<dbReference type="OrthoDB" id="4951845at2759"/>
<evidence type="ECO:0000313" key="4">
    <source>
        <dbReference type="Proteomes" id="UP001153618"/>
    </source>
</evidence>
<dbReference type="CDD" id="cd03038">
    <property type="entry name" value="GST_N_etherase_LigE"/>
    <property type="match status" value="1"/>
</dbReference>
<dbReference type="InterPro" id="IPR036249">
    <property type="entry name" value="Thioredoxin-like_sf"/>
</dbReference>
<dbReference type="EMBL" id="CAJVOS010000033">
    <property type="protein sequence ID" value="CAG8154988.1"/>
    <property type="molecule type" value="Genomic_DNA"/>
</dbReference>
<dbReference type="InterPro" id="IPR054416">
    <property type="entry name" value="GST_UstS-like_C"/>
</dbReference>
<accession>A0A9W4MWV8</accession>
<evidence type="ECO:0000313" key="3">
    <source>
        <dbReference type="EMBL" id="CAG8154988.1"/>
    </source>
</evidence>
<evidence type="ECO:0000259" key="2">
    <source>
        <dbReference type="Pfam" id="PF22041"/>
    </source>
</evidence>
<sequence length="237" mass="26519">MNAEIVLYDLANTKGVCFSPPVWRIRQMLNYKQIPYTTIFLEFPDIAPTLQTLGLASPESGKYTVPAIHHIPTNTYMMDSAPIAEFLESTYPSPPVPLESLLGRQIESQARDVIGPAFRTSIVPREIQVLSTRAQEYFRNTREAILGHALDDLLAGDSEERVWEEVADGMRAVDELIRSGPEGPFVLGKKPSGTDFFISGSLQSARVVDEGVFERCVAYPGFKEVYEACLPFMERRN</sequence>
<name>A0A9W4MWV8_PENOL</name>
<dbReference type="InterPro" id="IPR004045">
    <property type="entry name" value="Glutathione_S-Trfase_N"/>
</dbReference>
<comment type="caution">
    <text evidence="3">The sequence shown here is derived from an EMBL/GenBank/DDBJ whole genome shotgun (WGS) entry which is preliminary data.</text>
</comment>
<organism evidence="3 4">
    <name type="scientific">Penicillium olsonii</name>
    <dbReference type="NCBI Taxonomy" id="99116"/>
    <lineage>
        <taxon>Eukaryota</taxon>
        <taxon>Fungi</taxon>
        <taxon>Dikarya</taxon>
        <taxon>Ascomycota</taxon>
        <taxon>Pezizomycotina</taxon>
        <taxon>Eurotiomycetes</taxon>
        <taxon>Eurotiomycetidae</taxon>
        <taxon>Eurotiales</taxon>
        <taxon>Aspergillaceae</taxon>
        <taxon>Penicillium</taxon>
    </lineage>
</organism>